<organism evidence="2 3">
    <name type="scientific">Aedes aegypti</name>
    <name type="common">Yellowfever mosquito</name>
    <name type="synonym">Culex aegypti</name>
    <dbReference type="NCBI Taxonomy" id="7159"/>
    <lineage>
        <taxon>Eukaryota</taxon>
        <taxon>Metazoa</taxon>
        <taxon>Ecdysozoa</taxon>
        <taxon>Arthropoda</taxon>
        <taxon>Hexapoda</taxon>
        <taxon>Insecta</taxon>
        <taxon>Pterygota</taxon>
        <taxon>Neoptera</taxon>
        <taxon>Endopterygota</taxon>
        <taxon>Diptera</taxon>
        <taxon>Nematocera</taxon>
        <taxon>Culicoidea</taxon>
        <taxon>Culicidae</taxon>
        <taxon>Culicinae</taxon>
        <taxon>Aedini</taxon>
        <taxon>Aedes</taxon>
        <taxon>Stegomyia</taxon>
    </lineage>
</organism>
<dbReference type="SUPFAM" id="SSF55729">
    <property type="entry name" value="Acyl-CoA N-acyltransferases (Nat)"/>
    <property type="match status" value="1"/>
</dbReference>
<dbReference type="GO" id="GO:0016747">
    <property type="term" value="F:acyltransferase activity, transferring groups other than amino-acyl groups"/>
    <property type="evidence" value="ECO:0007669"/>
    <property type="project" value="InterPro"/>
</dbReference>
<dbReference type="EMBL" id="CH477624">
    <property type="protein sequence ID" value="EAT38132.1"/>
    <property type="molecule type" value="Genomic_DNA"/>
</dbReference>
<dbReference type="InterPro" id="IPR016181">
    <property type="entry name" value="Acyl_CoA_acyltransferase"/>
</dbReference>
<accession>A0A1S4FP11</accession>
<feature type="domain" description="N-acetyltransferase" evidence="1">
    <location>
        <begin position="152"/>
        <end position="282"/>
    </location>
</feature>
<dbReference type="InterPro" id="IPR013653">
    <property type="entry name" value="GCN5-like_dom"/>
</dbReference>
<dbReference type="InterPro" id="IPR053225">
    <property type="entry name" value="Acyl-CoA_N-acyltransferase"/>
</dbReference>
<dbReference type="KEGG" id="aag:5572618"/>
<evidence type="ECO:0000313" key="3">
    <source>
        <dbReference type="Proteomes" id="UP000682892"/>
    </source>
</evidence>
<dbReference type="Gene3D" id="3.40.630.30">
    <property type="match status" value="2"/>
</dbReference>
<gene>
    <name evidence="2" type="ORF">AaeL_AAEL009945</name>
</gene>
<dbReference type="OMA" id="MHPRDEL"/>
<sequence length="285" mass="32985">MHPRDELKPIARKDWPALRDLFKKDWPKHEIGYNTIQNYINWVAIDPKIKSLEVLGLNDNWRENGTFIVVDRFHLYMHSLDDSGDSLKRALLLLDWDYSYMIVSAQESKRPVIQEVLRMCDVDVLWEVESSMKYELPVEECLKLELNLPEGLHLKKLGVEHAVIANQVWPWRHEGSEYFMKRLAAWNISIGLFNESDEMLAWSFVWPTGAIGPLEVAKAHLRKGYGTLIAKAIAKEVAKNGMNCYGTIVSGNDASVAMFVKLGFERVEDTYYVRTRAKKLVEYDH</sequence>
<reference evidence="2" key="2">
    <citation type="journal article" date="2007" name="Science">
        <title>Genome sequence of Aedes aegypti, a major arbovirus vector.</title>
        <authorList>
            <person name="Nene V."/>
            <person name="Wortman J.R."/>
            <person name="Lawson D."/>
            <person name="Haas B."/>
            <person name="Kodira C."/>
            <person name="Tu Z.J."/>
            <person name="Loftus B."/>
            <person name="Xi Z."/>
            <person name="Megy K."/>
            <person name="Grabherr M."/>
            <person name="Ren Q."/>
            <person name="Zdobnov E.M."/>
            <person name="Lobo N.F."/>
            <person name="Campbell K.S."/>
            <person name="Brown S.E."/>
            <person name="Bonaldo M.F."/>
            <person name="Zhu J."/>
            <person name="Sinkins S.P."/>
            <person name="Hogenkamp D.G."/>
            <person name="Amedeo P."/>
            <person name="Arensburger P."/>
            <person name="Atkinson P.W."/>
            <person name="Bidwell S."/>
            <person name="Biedler J."/>
            <person name="Birney E."/>
            <person name="Bruggner R.V."/>
            <person name="Costas J."/>
            <person name="Coy M.R."/>
            <person name="Crabtree J."/>
            <person name="Crawford M."/>
            <person name="Debruyn B."/>
            <person name="Decaprio D."/>
            <person name="Eiglmeier K."/>
            <person name="Eisenstadt E."/>
            <person name="El-Dorry H."/>
            <person name="Gelbart W.M."/>
            <person name="Gomes S.L."/>
            <person name="Hammond M."/>
            <person name="Hannick L.I."/>
            <person name="Hogan J.R."/>
            <person name="Holmes M.H."/>
            <person name="Jaffe D."/>
            <person name="Johnston J.S."/>
            <person name="Kennedy R.C."/>
            <person name="Koo H."/>
            <person name="Kravitz S."/>
            <person name="Kriventseva E.V."/>
            <person name="Kulp D."/>
            <person name="Labutti K."/>
            <person name="Lee E."/>
            <person name="Li S."/>
            <person name="Lovin D.D."/>
            <person name="Mao C."/>
            <person name="Mauceli E."/>
            <person name="Menck C.F."/>
            <person name="Miller J.R."/>
            <person name="Montgomery P."/>
            <person name="Mori A."/>
            <person name="Nascimento A.L."/>
            <person name="Naveira H.F."/>
            <person name="Nusbaum C."/>
            <person name="O'leary S."/>
            <person name="Orvis J."/>
            <person name="Pertea M."/>
            <person name="Quesneville H."/>
            <person name="Reidenbach K.R."/>
            <person name="Rogers Y.H."/>
            <person name="Roth C.W."/>
            <person name="Schneider J.R."/>
            <person name="Schatz M."/>
            <person name="Shumway M."/>
            <person name="Stanke M."/>
            <person name="Stinson E.O."/>
            <person name="Tubio J.M."/>
            <person name="Vanzee J.P."/>
            <person name="Verjovski-Almeida S."/>
            <person name="Werner D."/>
            <person name="White O."/>
            <person name="Wyder S."/>
            <person name="Zeng Q."/>
            <person name="Zhao Q."/>
            <person name="Zhao Y."/>
            <person name="Hill C.A."/>
            <person name="Raikhel A.S."/>
            <person name="Soares M.B."/>
            <person name="Knudson D.L."/>
            <person name="Lee N.H."/>
            <person name="Galagan J."/>
            <person name="Salzberg S.L."/>
            <person name="Paulsen I.T."/>
            <person name="Dimopoulos G."/>
            <person name="Collins F.H."/>
            <person name="Birren B."/>
            <person name="Fraser-Liggett C.M."/>
            <person name="Severson D.W."/>
        </authorList>
    </citation>
    <scope>NUCLEOTIDE SEQUENCE [LARGE SCALE GENOMIC DNA]</scope>
    <source>
        <strain evidence="2">Liverpool</strain>
    </source>
</reference>
<protein>
    <submittedName>
        <fullName evidence="2">AAEL009945-PA</fullName>
    </submittedName>
</protein>
<dbReference type="OrthoDB" id="61870at2759"/>
<evidence type="ECO:0000313" key="2">
    <source>
        <dbReference type="EMBL" id="EAT38132.1"/>
    </source>
</evidence>
<dbReference type="AlphaFoldDB" id="A0A1S4FP11"/>
<dbReference type="PROSITE" id="PS51186">
    <property type="entry name" value="GNAT"/>
    <property type="match status" value="1"/>
</dbReference>
<dbReference type="InterPro" id="IPR000182">
    <property type="entry name" value="GNAT_dom"/>
</dbReference>
<proteinExistence type="predicted"/>
<name>A0A1S4FP11_AEDAE</name>
<dbReference type="HOGENOM" id="CLU_058697_0_1_1"/>
<dbReference type="Pfam" id="PF08445">
    <property type="entry name" value="FR47"/>
    <property type="match status" value="1"/>
</dbReference>
<reference evidence="2" key="3">
    <citation type="submission" date="2012-09" db="EMBL/GenBank/DDBJ databases">
        <authorList>
            <consortium name="VectorBase"/>
        </authorList>
    </citation>
    <scope>NUCLEOTIDE SEQUENCE</scope>
    <source>
        <strain evidence="2">Liverpool</strain>
    </source>
</reference>
<evidence type="ECO:0000259" key="1">
    <source>
        <dbReference type="PROSITE" id="PS51186"/>
    </source>
</evidence>
<dbReference type="PANTHER" id="PTHR20958:SF10">
    <property type="entry name" value="GH05617P-RELATED"/>
    <property type="match status" value="1"/>
</dbReference>
<dbReference type="PANTHER" id="PTHR20958">
    <property type="entry name" value="GLYCINE N-ACYLTRANSFERASE-LIKE PROTEIN"/>
    <property type="match status" value="1"/>
</dbReference>
<reference evidence="2" key="1">
    <citation type="submission" date="2005-10" db="EMBL/GenBank/DDBJ databases">
        <authorList>
            <person name="Loftus B.J."/>
            <person name="Nene V.M."/>
            <person name="Hannick L.I."/>
            <person name="Bidwell S."/>
            <person name="Haas B."/>
            <person name="Amedeo P."/>
            <person name="Orvis J."/>
            <person name="Wortman J.R."/>
            <person name="White O.R."/>
            <person name="Salzberg S."/>
            <person name="Shumway M."/>
            <person name="Koo H."/>
            <person name="Zhao Y."/>
            <person name="Holmes M."/>
            <person name="Miller J."/>
            <person name="Schatz M."/>
            <person name="Pop M."/>
            <person name="Pai G."/>
            <person name="Utterback T."/>
            <person name="Rogers Y.-H."/>
            <person name="Kravitz S."/>
            <person name="Fraser C.M."/>
        </authorList>
    </citation>
    <scope>NUCLEOTIDE SEQUENCE</scope>
    <source>
        <strain evidence="2">Liverpool</strain>
    </source>
</reference>
<dbReference type="Proteomes" id="UP000682892">
    <property type="component" value="Unassembled WGS sequence"/>
</dbReference>